<dbReference type="Gene3D" id="3.30.70.1290">
    <property type="entry name" value="Transposase IS200-like"/>
    <property type="match status" value="1"/>
</dbReference>
<dbReference type="AlphaFoldDB" id="A0A413TPU7"/>
<dbReference type="Pfam" id="PF01797">
    <property type="entry name" value="Y1_Tnp"/>
    <property type="match status" value="1"/>
</dbReference>
<dbReference type="RefSeq" id="WP_118582428.1">
    <property type="nucleotide sequence ID" value="NZ_CABJFX010000022.1"/>
</dbReference>
<name>A0A413TPU7_9FIRM</name>
<feature type="domain" description="Transposase IS200-like" evidence="1">
    <location>
        <begin position="16"/>
        <end position="138"/>
    </location>
</feature>
<evidence type="ECO:0000313" key="2">
    <source>
        <dbReference type="EMBL" id="RHA87067.1"/>
    </source>
</evidence>
<reference evidence="2 3" key="1">
    <citation type="submission" date="2018-08" db="EMBL/GenBank/DDBJ databases">
        <title>A genome reference for cultivated species of the human gut microbiota.</title>
        <authorList>
            <person name="Zou Y."/>
            <person name="Xue W."/>
            <person name="Luo G."/>
        </authorList>
    </citation>
    <scope>NUCLEOTIDE SEQUENCE [LARGE SCALE GENOMIC DNA]</scope>
    <source>
        <strain evidence="2 3">AM42-1AC</strain>
    </source>
</reference>
<dbReference type="NCBIfam" id="NF033573">
    <property type="entry name" value="transpos_IS200"/>
    <property type="match status" value="1"/>
</dbReference>
<dbReference type="PANTHER" id="PTHR33360">
    <property type="entry name" value="TRANSPOSASE FOR INSERTION SEQUENCE ELEMENT IS200"/>
    <property type="match status" value="1"/>
</dbReference>
<dbReference type="SMART" id="SM01321">
    <property type="entry name" value="Y1_Tnp"/>
    <property type="match status" value="1"/>
</dbReference>
<dbReference type="GeneID" id="75160947"/>
<dbReference type="Proteomes" id="UP000283492">
    <property type="component" value="Unassembled WGS sequence"/>
</dbReference>
<dbReference type="GO" id="GO:0004803">
    <property type="term" value="F:transposase activity"/>
    <property type="evidence" value="ECO:0007669"/>
    <property type="project" value="InterPro"/>
</dbReference>
<protein>
    <submittedName>
        <fullName evidence="2">IS200/IS605 family transposase</fullName>
    </submittedName>
</protein>
<comment type="caution">
    <text evidence="2">The sequence shown here is derived from an EMBL/GenBank/DDBJ whole genome shotgun (WGS) entry which is preliminary data.</text>
</comment>
<sequence length="139" mass="17131">MLYSRYGNVEIKNRHKYLLQYHIIFVCKYRKKLLMSKQISDDIKQFSYEICQKHKVIIRYMETDKDHIHYMIATEPTMSISKIVNLMKSYTTYHIWKRYSDYLRKHFWKEHTFWTDGYFVCSAGNVSEEMLRKYIENQG</sequence>
<dbReference type="SUPFAM" id="SSF143422">
    <property type="entry name" value="Transposase IS200-like"/>
    <property type="match status" value="1"/>
</dbReference>
<dbReference type="EMBL" id="QSFX01000022">
    <property type="protein sequence ID" value="RHA87067.1"/>
    <property type="molecule type" value="Genomic_DNA"/>
</dbReference>
<evidence type="ECO:0000259" key="1">
    <source>
        <dbReference type="SMART" id="SM01321"/>
    </source>
</evidence>
<organism evidence="2 3">
    <name type="scientific">Roseburia inulinivorans</name>
    <dbReference type="NCBI Taxonomy" id="360807"/>
    <lineage>
        <taxon>Bacteria</taxon>
        <taxon>Bacillati</taxon>
        <taxon>Bacillota</taxon>
        <taxon>Clostridia</taxon>
        <taxon>Lachnospirales</taxon>
        <taxon>Lachnospiraceae</taxon>
        <taxon>Roseburia</taxon>
    </lineage>
</organism>
<gene>
    <name evidence="2" type="primary">tnpA</name>
    <name evidence="2" type="ORF">DW914_12085</name>
</gene>
<dbReference type="GO" id="GO:0003677">
    <property type="term" value="F:DNA binding"/>
    <property type="evidence" value="ECO:0007669"/>
    <property type="project" value="InterPro"/>
</dbReference>
<dbReference type="InterPro" id="IPR036515">
    <property type="entry name" value="Transposase_17_sf"/>
</dbReference>
<dbReference type="GO" id="GO:0006313">
    <property type="term" value="P:DNA transposition"/>
    <property type="evidence" value="ECO:0007669"/>
    <property type="project" value="InterPro"/>
</dbReference>
<dbReference type="PANTHER" id="PTHR33360:SF2">
    <property type="entry name" value="TRANSPOSASE FOR INSERTION SEQUENCE ELEMENT IS200"/>
    <property type="match status" value="1"/>
</dbReference>
<proteinExistence type="predicted"/>
<accession>A0A413TPU7</accession>
<evidence type="ECO:0000313" key="3">
    <source>
        <dbReference type="Proteomes" id="UP000283492"/>
    </source>
</evidence>
<dbReference type="InterPro" id="IPR002686">
    <property type="entry name" value="Transposase_17"/>
</dbReference>